<gene>
    <name evidence="7" type="ORF">FWK35_00026733</name>
</gene>
<dbReference type="AlphaFoldDB" id="A0A6G0WRE1"/>
<sequence length="834" mass="95143">MPPKNAYRCVVDGCKSKDVICHRFPNPRSDMERLKTWMKIVGLEYEDPYLVYNKKYICSLHFTSNCTSPGTKRLNANSIPSLFLPIQRNTDELNNLDTSQANSNAIIVESVQNNINDLVDLDTSAMSGIIDASLADPHLIRLLENIGVRNIRHLTPRCKKLYSITNQLIRKQRQSNTKKELFKNRLKKAEKFSETYMMNKLNGKVTTAASLFTKLQFRETTKKKKGHRFTLGEKMLSLSIYKRSPKCYRLLSNLFTLPCERTLNNLLSTVSIGPGVSSVVLKVLTENVKKLKPSERYCSLIFDEISLSSGLNFDSSADKIDGFVNSGSYKSQEGIKKKYKQPVFSFCQGATNQYELARQIKEVIQKVSGTGLCIVATVCDQGKPNEGAIRLLKAETREYYIRNNCEYREEFYEVIQENGERTKIVHLFDVPHLMKCTRNNLVTKNLSFEMDGIKKLSKWQHLEELYQTDSALPDSKMLPRLSDYHVIPHNIPKMKVRYATQVFSQRVSAVMNFLASKSIIEPSGVDTAALFLFFDKLFDSLNSSFHKVVEGKIYRTAVTKNSIHHDLWTNSIKVIKTMNFIGKNGKVVNVPTLQNWITTIKVRSLGCDNPTSHAFISAYKALLLNNLISSQSPGANCEDFAEDYLITYKNFFSSNQEQSPAVEVSVSIPFGSSRELNDTTIKLMHDTHKICTNQVSKDHDLIVARDYQACTRLSLKYPTKPFHQMLHNIIVYIGEHLPSKCHSLGIGEMITDGIQKKYDLTTLHCINHDETFEKKIVRSIVKLLIDHWCAEVNRILHGKRSLQLGENDPIKHLYSIWNAKHKKKKIITGKFNQV</sequence>
<comment type="caution">
    <text evidence="7">The sequence shown here is derived from an EMBL/GenBank/DDBJ whole genome shotgun (WGS) entry which is preliminary data.</text>
</comment>
<dbReference type="Pfam" id="PF21787">
    <property type="entry name" value="TNP-like_RNaseH_N"/>
    <property type="match status" value="1"/>
</dbReference>
<reference evidence="7 8" key="1">
    <citation type="submission" date="2019-08" db="EMBL/GenBank/DDBJ databases">
        <title>Whole genome of Aphis craccivora.</title>
        <authorList>
            <person name="Voronova N.V."/>
            <person name="Shulinski R.S."/>
            <person name="Bandarenka Y.V."/>
            <person name="Zhorov D.G."/>
            <person name="Warner D."/>
        </authorList>
    </citation>
    <scope>NUCLEOTIDE SEQUENCE [LARGE SCALE GENOMIC DNA]</scope>
    <source>
        <strain evidence="7">180601</strain>
        <tissue evidence="7">Whole Body</tissue>
    </source>
</reference>
<dbReference type="SMART" id="SM00980">
    <property type="entry name" value="THAP"/>
    <property type="match status" value="1"/>
</dbReference>
<dbReference type="InterPro" id="IPR048365">
    <property type="entry name" value="TNP-like_RNaseH_N"/>
</dbReference>
<keyword evidence="1" id="KW-0479">Metal-binding</keyword>
<accession>A0A6G0WRE1</accession>
<keyword evidence="3" id="KW-0862">Zinc</keyword>
<dbReference type="SUPFAM" id="SSF57716">
    <property type="entry name" value="Glucocorticoid receptor-like (DNA-binding domain)"/>
    <property type="match status" value="1"/>
</dbReference>
<dbReference type="GO" id="GO:0003677">
    <property type="term" value="F:DNA binding"/>
    <property type="evidence" value="ECO:0007669"/>
    <property type="project" value="UniProtKB-UniRule"/>
</dbReference>
<evidence type="ECO:0000256" key="5">
    <source>
        <dbReference type="PROSITE-ProRule" id="PRU00309"/>
    </source>
</evidence>
<evidence type="ECO:0000256" key="4">
    <source>
        <dbReference type="ARBA" id="ARBA00023125"/>
    </source>
</evidence>
<dbReference type="EMBL" id="VUJU01008490">
    <property type="protein sequence ID" value="KAF0730026.1"/>
    <property type="molecule type" value="Genomic_DNA"/>
</dbReference>
<evidence type="ECO:0000259" key="6">
    <source>
        <dbReference type="PROSITE" id="PS50950"/>
    </source>
</evidence>
<dbReference type="InterPro" id="IPR048366">
    <property type="entry name" value="TNP-like_GBD"/>
</dbReference>
<evidence type="ECO:0000256" key="2">
    <source>
        <dbReference type="ARBA" id="ARBA00022771"/>
    </source>
</evidence>
<evidence type="ECO:0000313" key="7">
    <source>
        <dbReference type="EMBL" id="KAF0730026.1"/>
    </source>
</evidence>
<proteinExistence type="predicted"/>
<dbReference type="PROSITE" id="PS50950">
    <property type="entry name" value="ZF_THAP"/>
    <property type="match status" value="1"/>
</dbReference>
<keyword evidence="8" id="KW-1185">Reference proteome</keyword>
<evidence type="ECO:0000313" key="8">
    <source>
        <dbReference type="Proteomes" id="UP000478052"/>
    </source>
</evidence>
<dbReference type="GO" id="GO:0008270">
    <property type="term" value="F:zinc ion binding"/>
    <property type="evidence" value="ECO:0007669"/>
    <property type="project" value="UniProtKB-KW"/>
</dbReference>
<dbReference type="Pfam" id="PF05485">
    <property type="entry name" value="THAP"/>
    <property type="match status" value="1"/>
</dbReference>
<evidence type="ECO:0000256" key="3">
    <source>
        <dbReference type="ARBA" id="ARBA00022833"/>
    </source>
</evidence>
<dbReference type="Pfam" id="PF21788">
    <property type="entry name" value="TNP-like_GBD"/>
    <property type="match status" value="1"/>
</dbReference>
<protein>
    <submittedName>
        <fullName evidence="7">THAP-type domain-containing protein</fullName>
    </submittedName>
</protein>
<keyword evidence="2 5" id="KW-0863">Zinc-finger</keyword>
<dbReference type="Proteomes" id="UP000478052">
    <property type="component" value="Unassembled WGS sequence"/>
</dbReference>
<keyword evidence="4 5" id="KW-0238">DNA-binding</keyword>
<dbReference type="SMART" id="SM00692">
    <property type="entry name" value="DM3"/>
    <property type="match status" value="1"/>
</dbReference>
<feature type="domain" description="THAP-type" evidence="6">
    <location>
        <begin position="1"/>
        <end position="83"/>
    </location>
</feature>
<evidence type="ECO:0000256" key="1">
    <source>
        <dbReference type="ARBA" id="ARBA00022723"/>
    </source>
</evidence>
<dbReference type="InterPro" id="IPR006612">
    <property type="entry name" value="THAP_Znf"/>
</dbReference>
<organism evidence="7 8">
    <name type="scientific">Aphis craccivora</name>
    <name type="common">Cowpea aphid</name>
    <dbReference type="NCBI Taxonomy" id="307492"/>
    <lineage>
        <taxon>Eukaryota</taxon>
        <taxon>Metazoa</taxon>
        <taxon>Ecdysozoa</taxon>
        <taxon>Arthropoda</taxon>
        <taxon>Hexapoda</taxon>
        <taxon>Insecta</taxon>
        <taxon>Pterygota</taxon>
        <taxon>Neoptera</taxon>
        <taxon>Paraneoptera</taxon>
        <taxon>Hemiptera</taxon>
        <taxon>Sternorrhyncha</taxon>
        <taxon>Aphidomorpha</taxon>
        <taxon>Aphidoidea</taxon>
        <taxon>Aphididae</taxon>
        <taxon>Aphidini</taxon>
        <taxon>Aphis</taxon>
        <taxon>Aphis</taxon>
    </lineage>
</organism>
<dbReference type="OrthoDB" id="6627680at2759"/>
<name>A0A6G0WRE1_APHCR</name>